<sequence length="276" mass="31473">MCPRSKSDQGDVQGQRLRWAQYVFNGKDQTAPILLLIQAFFASSSSSVAVFSFLHEELERLKGNYASVDDSRTPLSDIYVLHDTTIVEMLRCADPGIRKDLSPNIQGSASNIVLRVVYVGSRRNKEEPNHLVLDRQPHRPVRDRYKLIAIIFADIPHRFVHYPKTKHTPKHERLEFIKLPRTRVLHALCYFTLLGTIEYALVPQYISPASVVLLTTTKPLLPEVSPAPTPYYDNRDACGALQFDMPPHQTTFTYHKISSLLPKRGDRTRIKGFHPS</sequence>
<dbReference type="EMBL" id="MU250533">
    <property type="protein sequence ID" value="KAG7446914.1"/>
    <property type="molecule type" value="Genomic_DNA"/>
</dbReference>
<keyword evidence="2" id="KW-1185">Reference proteome</keyword>
<dbReference type="RefSeq" id="XP_043040414.1">
    <property type="nucleotide sequence ID" value="XM_043177131.1"/>
</dbReference>
<name>A0A9P8AT10_9AGAR</name>
<protein>
    <submittedName>
        <fullName evidence="1">Uncharacterized protein</fullName>
    </submittedName>
</protein>
<proteinExistence type="predicted"/>
<dbReference type="GeneID" id="66099418"/>
<evidence type="ECO:0000313" key="1">
    <source>
        <dbReference type="EMBL" id="KAG7446914.1"/>
    </source>
</evidence>
<reference evidence="1" key="1">
    <citation type="submission" date="2020-11" db="EMBL/GenBank/DDBJ databases">
        <title>Adaptations for nitrogen fixation in a non-lichenized fungal sporocarp promotes dispersal by wood-feeding termites.</title>
        <authorList>
            <consortium name="DOE Joint Genome Institute"/>
            <person name="Koch R.A."/>
            <person name="Yoon G."/>
            <person name="Arayal U."/>
            <person name="Lail K."/>
            <person name="Amirebrahimi M."/>
            <person name="Labutti K."/>
            <person name="Lipzen A."/>
            <person name="Riley R."/>
            <person name="Barry K."/>
            <person name="Henrissat B."/>
            <person name="Grigoriev I.V."/>
            <person name="Herr J.R."/>
            <person name="Aime M.C."/>
        </authorList>
    </citation>
    <scope>NUCLEOTIDE SEQUENCE</scope>
    <source>
        <strain evidence="1">MCA 3950</strain>
    </source>
</reference>
<accession>A0A9P8AT10</accession>
<dbReference type="Proteomes" id="UP000812287">
    <property type="component" value="Unassembled WGS sequence"/>
</dbReference>
<dbReference type="AlphaFoldDB" id="A0A9P8AT10"/>
<organism evidence="1 2">
    <name type="scientific">Guyanagaster necrorhizus</name>
    <dbReference type="NCBI Taxonomy" id="856835"/>
    <lineage>
        <taxon>Eukaryota</taxon>
        <taxon>Fungi</taxon>
        <taxon>Dikarya</taxon>
        <taxon>Basidiomycota</taxon>
        <taxon>Agaricomycotina</taxon>
        <taxon>Agaricomycetes</taxon>
        <taxon>Agaricomycetidae</taxon>
        <taxon>Agaricales</taxon>
        <taxon>Marasmiineae</taxon>
        <taxon>Physalacriaceae</taxon>
        <taxon>Guyanagaster</taxon>
    </lineage>
</organism>
<comment type="caution">
    <text evidence="1">The sequence shown here is derived from an EMBL/GenBank/DDBJ whole genome shotgun (WGS) entry which is preliminary data.</text>
</comment>
<evidence type="ECO:0000313" key="2">
    <source>
        <dbReference type="Proteomes" id="UP000812287"/>
    </source>
</evidence>
<gene>
    <name evidence="1" type="ORF">BT62DRAFT_1005311</name>
</gene>